<dbReference type="EMBL" id="UZAH01003495">
    <property type="protein sequence ID" value="VDO24817.1"/>
    <property type="molecule type" value="Genomic_DNA"/>
</dbReference>
<reference evidence="4" key="2">
    <citation type="submission" date="2019-09" db="UniProtKB">
        <authorList>
            <consortium name="WormBaseParasite"/>
        </authorList>
    </citation>
    <scope>IDENTIFICATION</scope>
</reference>
<feature type="region of interest" description="Disordered" evidence="1">
    <location>
        <begin position="1"/>
        <end position="23"/>
    </location>
</feature>
<accession>A0A3P7URR6</accession>
<sequence length="89" mass="10551">MIVLPGSGINEDDLLRTPDDEEMDDENVEQLRHEYEYSEETARNVLLRNTAIDFDSIDPEVLREFAIRKMRARPRNTTIVGHRRKLFYN</sequence>
<organism evidence="3 4">
    <name type="scientific">Heligmosomoides polygyrus</name>
    <name type="common">Parasitic roundworm</name>
    <dbReference type="NCBI Taxonomy" id="6339"/>
    <lineage>
        <taxon>Eukaryota</taxon>
        <taxon>Metazoa</taxon>
        <taxon>Ecdysozoa</taxon>
        <taxon>Nematoda</taxon>
        <taxon>Chromadorea</taxon>
        <taxon>Rhabditida</taxon>
        <taxon>Rhabditina</taxon>
        <taxon>Rhabditomorpha</taxon>
        <taxon>Strongyloidea</taxon>
        <taxon>Heligmosomidae</taxon>
        <taxon>Heligmosomoides</taxon>
    </lineage>
</organism>
<dbReference type="Proteomes" id="UP000050761">
    <property type="component" value="Unassembled WGS sequence"/>
</dbReference>
<dbReference type="AlphaFoldDB" id="A0A183F878"/>
<reference evidence="2 3" key="1">
    <citation type="submission" date="2018-11" db="EMBL/GenBank/DDBJ databases">
        <authorList>
            <consortium name="Pathogen Informatics"/>
        </authorList>
    </citation>
    <scope>NUCLEOTIDE SEQUENCE [LARGE SCALE GENOMIC DNA]</scope>
</reference>
<evidence type="ECO:0000256" key="1">
    <source>
        <dbReference type="SAM" id="MobiDB-lite"/>
    </source>
</evidence>
<keyword evidence="3" id="KW-1185">Reference proteome</keyword>
<gene>
    <name evidence="2" type="ORF">HPBE_LOCUS2372</name>
</gene>
<name>A0A183F878_HELPZ</name>
<protein>
    <submittedName>
        <fullName evidence="4">Sigma70_r1_2 domain-containing protein</fullName>
    </submittedName>
</protein>
<evidence type="ECO:0000313" key="3">
    <source>
        <dbReference type="Proteomes" id="UP000050761"/>
    </source>
</evidence>
<evidence type="ECO:0000313" key="2">
    <source>
        <dbReference type="EMBL" id="VDO24817.1"/>
    </source>
</evidence>
<dbReference type="WBParaSite" id="HPBE_0000237001-mRNA-1">
    <property type="protein sequence ID" value="HPBE_0000237001-mRNA-1"/>
    <property type="gene ID" value="HPBE_0000237001"/>
</dbReference>
<evidence type="ECO:0000313" key="4">
    <source>
        <dbReference type="WBParaSite" id="HPBE_0000237001-mRNA-1"/>
    </source>
</evidence>
<accession>A0A183F878</accession>
<proteinExistence type="predicted"/>